<keyword evidence="3" id="KW-0813">Transport</keyword>
<sequence>MGNLSSTPTSQRKTELSWSESLQIPCRTAHPLKLPSLSLKLQRDKLKQYQKKATIARESLAAGNRTRALTALRHRKYQKVYSSRPIRNLKHFTTLQVRRAPLVIYAFLIPVQVSTIEFSLVEKDIMYGLKQGNQVLTEIHKEMTLDGVEKLMEETAGPSSTRRSEISQILESRMTHDEEDAVQRELETMEGEVAPVSARVLTDICDF</sequence>
<comment type="subcellular location">
    <subcellularLocation>
        <location evidence="1">Endosome membrane</location>
    </subcellularLocation>
</comment>
<dbReference type="EMBL" id="MU129031">
    <property type="protein sequence ID" value="KAF9509625.1"/>
    <property type="molecule type" value="Genomic_DNA"/>
</dbReference>
<dbReference type="GO" id="GO:0005771">
    <property type="term" value="C:multivesicular body"/>
    <property type="evidence" value="ECO:0007669"/>
    <property type="project" value="TreeGrafter"/>
</dbReference>
<dbReference type="GO" id="GO:0000815">
    <property type="term" value="C:ESCRT III complex"/>
    <property type="evidence" value="ECO:0007669"/>
    <property type="project" value="TreeGrafter"/>
</dbReference>
<evidence type="ECO:0000256" key="3">
    <source>
        <dbReference type="ARBA" id="ARBA00022448"/>
    </source>
</evidence>
<dbReference type="Pfam" id="PF03357">
    <property type="entry name" value="Snf7"/>
    <property type="match status" value="1"/>
</dbReference>
<evidence type="ECO:0000256" key="4">
    <source>
        <dbReference type="ARBA" id="ARBA00022753"/>
    </source>
</evidence>
<dbReference type="PANTHER" id="PTHR22761">
    <property type="entry name" value="CHARGED MULTIVESICULAR BODY PROTEIN"/>
    <property type="match status" value="1"/>
</dbReference>
<dbReference type="AlphaFoldDB" id="A0A9P6AQJ7"/>
<dbReference type="GO" id="GO:0032511">
    <property type="term" value="P:late endosome to vacuole transport via multivesicular body sorting pathway"/>
    <property type="evidence" value="ECO:0007669"/>
    <property type="project" value="TreeGrafter"/>
</dbReference>
<evidence type="ECO:0000313" key="9">
    <source>
        <dbReference type="Proteomes" id="UP000886523"/>
    </source>
</evidence>
<keyword evidence="4" id="KW-0967">Endosome</keyword>
<dbReference type="OrthoDB" id="441172at2759"/>
<keyword evidence="5" id="KW-0653">Protein transport</keyword>
<dbReference type="InterPro" id="IPR005024">
    <property type="entry name" value="Snf7_fam"/>
</dbReference>
<reference evidence="8" key="1">
    <citation type="journal article" date="2020" name="Nat. Commun.">
        <title>Large-scale genome sequencing of mycorrhizal fungi provides insights into the early evolution of symbiotic traits.</title>
        <authorList>
            <person name="Miyauchi S."/>
            <person name="Kiss E."/>
            <person name="Kuo A."/>
            <person name="Drula E."/>
            <person name="Kohler A."/>
            <person name="Sanchez-Garcia M."/>
            <person name="Morin E."/>
            <person name="Andreopoulos B."/>
            <person name="Barry K.W."/>
            <person name="Bonito G."/>
            <person name="Buee M."/>
            <person name="Carver A."/>
            <person name="Chen C."/>
            <person name="Cichocki N."/>
            <person name="Clum A."/>
            <person name="Culley D."/>
            <person name="Crous P.W."/>
            <person name="Fauchery L."/>
            <person name="Girlanda M."/>
            <person name="Hayes R.D."/>
            <person name="Keri Z."/>
            <person name="LaButti K."/>
            <person name="Lipzen A."/>
            <person name="Lombard V."/>
            <person name="Magnuson J."/>
            <person name="Maillard F."/>
            <person name="Murat C."/>
            <person name="Nolan M."/>
            <person name="Ohm R.A."/>
            <person name="Pangilinan J."/>
            <person name="Pereira M.F."/>
            <person name="Perotto S."/>
            <person name="Peter M."/>
            <person name="Pfister S."/>
            <person name="Riley R."/>
            <person name="Sitrit Y."/>
            <person name="Stielow J.B."/>
            <person name="Szollosi G."/>
            <person name="Zifcakova L."/>
            <person name="Stursova M."/>
            <person name="Spatafora J.W."/>
            <person name="Tedersoo L."/>
            <person name="Vaario L.M."/>
            <person name="Yamada A."/>
            <person name="Yan M."/>
            <person name="Wang P."/>
            <person name="Xu J."/>
            <person name="Bruns T."/>
            <person name="Baldrian P."/>
            <person name="Vilgalys R."/>
            <person name="Dunand C."/>
            <person name="Henrissat B."/>
            <person name="Grigoriev I.V."/>
            <person name="Hibbett D."/>
            <person name="Nagy L.G."/>
            <person name="Martin F.M."/>
        </authorList>
    </citation>
    <scope>NUCLEOTIDE SEQUENCE</scope>
    <source>
        <strain evidence="8">UP504</strain>
    </source>
</reference>
<feature type="region of interest" description="Disordered" evidence="7">
    <location>
        <begin position="154"/>
        <end position="177"/>
    </location>
</feature>
<feature type="compositionally biased region" description="Polar residues" evidence="7">
    <location>
        <begin position="157"/>
        <end position="170"/>
    </location>
</feature>
<keyword evidence="6" id="KW-0472">Membrane</keyword>
<evidence type="ECO:0000313" key="8">
    <source>
        <dbReference type="EMBL" id="KAF9509625.1"/>
    </source>
</evidence>
<organism evidence="8 9">
    <name type="scientific">Hydnum rufescens UP504</name>
    <dbReference type="NCBI Taxonomy" id="1448309"/>
    <lineage>
        <taxon>Eukaryota</taxon>
        <taxon>Fungi</taxon>
        <taxon>Dikarya</taxon>
        <taxon>Basidiomycota</taxon>
        <taxon>Agaricomycotina</taxon>
        <taxon>Agaricomycetes</taxon>
        <taxon>Cantharellales</taxon>
        <taxon>Hydnaceae</taxon>
        <taxon>Hydnum</taxon>
    </lineage>
</organism>
<dbReference type="PANTHER" id="PTHR22761:SF5">
    <property type="entry name" value="CHARGED MULTIVESICULAR BODY PROTEIN 6"/>
    <property type="match status" value="1"/>
</dbReference>
<dbReference type="GO" id="GO:0015031">
    <property type="term" value="P:protein transport"/>
    <property type="evidence" value="ECO:0007669"/>
    <property type="project" value="UniProtKB-KW"/>
</dbReference>
<evidence type="ECO:0000256" key="2">
    <source>
        <dbReference type="ARBA" id="ARBA00006190"/>
    </source>
</evidence>
<gene>
    <name evidence="8" type="ORF">BS47DRAFT_1396676</name>
</gene>
<comment type="similarity">
    <text evidence="2">Belongs to the SNF7 family.</text>
</comment>
<comment type="caution">
    <text evidence="8">The sequence shown here is derived from an EMBL/GenBank/DDBJ whole genome shotgun (WGS) entry which is preliminary data.</text>
</comment>
<evidence type="ECO:0000256" key="1">
    <source>
        <dbReference type="ARBA" id="ARBA00004608"/>
    </source>
</evidence>
<accession>A0A9P6AQJ7</accession>
<dbReference type="GO" id="GO:0006900">
    <property type="term" value="P:vesicle budding from membrane"/>
    <property type="evidence" value="ECO:0007669"/>
    <property type="project" value="TreeGrafter"/>
</dbReference>
<protein>
    <submittedName>
        <fullName evidence="8">Uncharacterized protein</fullName>
    </submittedName>
</protein>
<evidence type="ECO:0000256" key="5">
    <source>
        <dbReference type="ARBA" id="ARBA00022927"/>
    </source>
</evidence>
<proteinExistence type="inferred from homology"/>
<evidence type="ECO:0000256" key="7">
    <source>
        <dbReference type="SAM" id="MobiDB-lite"/>
    </source>
</evidence>
<name>A0A9P6AQJ7_9AGAM</name>
<dbReference type="Proteomes" id="UP000886523">
    <property type="component" value="Unassembled WGS sequence"/>
</dbReference>
<keyword evidence="9" id="KW-1185">Reference proteome</keyword>
<evidence type="ECO:0000256" key="6">
    <source>
        <dbReference type="ARBA" id="ARBA00023136"/>
    </source>
</evidence>